<keyword evidence="7" id="KW-1185">Reference proteome</keyword>
<evidence type="ECO:0000256" key="2">
    <source>
        <dbReference type="ARBA" id="ARBA00006161"/>
    </source>
</evidence>
<organism evidence="6 7">
    <name type="scientific">Thermocladium modestius</name>
    <dbReference type="NCBI Taxonomy" id="62609"/>
    <lineage>
        <taxon>Archaea</taxon>
        <taxon>Thermoproteota</taxon>
        <taxon>Thermoprotei</taxon>
        <taxon>Thermoproteales</taxon>
        <taxon>Thermoproteaceae</taxon>
        <taxon>Thermocladium</taxon>
    </lineage>
</organism>
<evidence type="ECO:0000313" key="6">
    <source>
        <dbReference type="EMBL" id="GGP20778.1"/>
    </source>
</evidence>
<dbReference type="EMBL" id="BMNL01000002">
    <property type="protein sequence ID" value="GGP20778.1"/>
    <property type="molecule type" value="Genomic_DNA"/>
</dbReference>
<dbReference type="Proteomes" id="UP000610960">
    <property type="component" value="Unassembled WGS sequence"/>
</dbReference>
<accession>A0A830GYB6</accession>
<comment type="caution">
    <text evidence="6">The sequence shown here is derived from an EMBL/GenBank/DDBJ whole genome shotgun (WGS) entry which is preliminary data.</text>
</comment>
<keyword evidence="3" id="KW-0963">Cytoplasm</keyword>
<evidence type="ECO:0000256" key="3">
    <source>
        <dbReference type="ARBA" id="ARBA00022490"/>
    </source>
</evidence>
<comment type="similarity">
    <text evidence="2">Belongs to the CRISPR system Cmr5 family.</text>
</comment>
<comment type="subcellular location">
    <subcellularLocation>
        <location evidence="1">Cytoplasm</location>
    </subcellularLocation>
</comment>
<dbReference type="GO" id="GO:0051607">
    <property type="term" value="P:defense response to virus"/>
    <property type="evidence" value="ECO:0007669"/>
    <property type="project" value="UniProtKB-KW"/>
</dbReference>
<evidence type="ECO:0000256" key="4">
    <source>
        <dbReference type="ARBA" id="ARBA00023118"/>
    </source>
</evidence>
<evidence type="ECO:0000256" key="1">
    <source>
        <dbReference type="ARBA" id="ARBA00004496"/>
    </source>
</evidence>
<gene>
    <name evidence="6" type="ORF">GCM10007981_10230</name>
</gene>
<dbReference type="NCBIfam" id="TIGR01881">
    <property type="entry name" value="cas_Cmr5"/>
    <property type="match status" value="1"/>
</dbReference>
<dbReference type="Gene3D" id="1.10.520.30">
    <property type="entry name" value="AF1862-like domain"/>
    <property type="match status" value="1"/>
</dbReference>
<evidence type="ECO:0000256" key="5">
    <source>
        <dbReference type="ARBA" id="ARBA00030001"/>
    </source>
</evidence>
<evidence type="ECO:0000313" key="7">
    <source>
        <dbReference type="Proteomes" id="UP000610960"/>
    </source>
</evidence>
<dbReference type="AlphaFoldDB" id="A0A830GYB6"/>
<protein>
    <recommendedName>
        <fullName evidence="5">CRISPR type III-B/RAMP module-associated protein Cmr5</fullName>
    </recommendedName>
</protein>
<name>A0A830GYB6_9CREN</name>
<dbReference type="SUPFAM" id="SSF158568">
    <property type="entry name" value="AF1862-like"/>
    <property type="match status" value="1"/>
</dbReference>
<reference evidence="6" key="2">
    <citation type="submission" date="2020-09" db="EMBL/GenBank/DDBJ databases">
        <authorList>
            <person name="Sun Q."/>
            <person name="Ohkuma M."/>
        </authorList>
    </citation>
    <scope>NUCLEOTIDE SEQUENCE</scope>
    <source>
        <strain evidence="6">JCM 10088</strain>
    </source>
</reference>
<dbReference type="InterPro" id="IPR023101">
    <property type="entry name" value="AF1862-like_dom_sf"/>
</dbReference>
<reference evidence="6" key="1">
    <citation type="journal article" date="2014" name="Int. J. Syst. Evol. Microbiol.">
        <title>Complete genome sequence of Corynebacterium casei LMG S-19264T (=DSM 44701T), isolated from a smear-ripened cheese.</title>
        <authorList>
            <consortium name="US DOE Joint Genome Institute (JGI-PGF)"/>
            <person name="Walter F."/>
            <person name="Albersmeier A."/>
            <person name="Kalinowski J."/>
            <person name="Ruckert C."/>
        </authorList>
    </citation>
    <scope>NUCLEOTIDE SEQUENCE</scope>
    <source>
        <strain evidence="6">JCM 10088</strain>
    </source>
</reference>
<dbReference type="InterPro" id="IPR010160">
    <property type="entry name" value="CRISPR-assoc_prot_Cmr5"/>
</dbReference>
<keyword evidence="4" id="KW-0051">Antiviral defense</keyword>
<dbReference type="GO" id="GO:0005737">
    <property type="term" value="C:cytoplasm"/>
    <property type="evidence" value="ECO:0007669"/>
    <property type="project" value="UniProtKB-SubCell"/>
</dbReference>
<sequence length="171" mass="18548">MVVGVSSVQVRDGVLDLAVECITAFNKVFGDRDGDKEVRSGFRSRCRDMLTDLYYNGSTYVLSYILSKSSDKNETGLSKLGIALGSNSIEDVFRKLKESGKVSNEAYELYGACLVKALIKLSTISKAGTLIDVINQLNAGNAELLADNKLLLFAVQLKRLAEASIEKPTGD</sequence>
<proteinExistence type="inferred from homology"/>